<sequence length="43" mass="5096">MQNDFALNAPASFNFILHRKIEVEEPEVKINVSWIYELKFGQE</sequence>
<gene>
    <name evidence="1" type="ORF">METZ01_LOCUS95944</name>
</gene>
<protein>
    <submittedName>
        <fullName evidence="1">Uncharacterized protein</fullName>
    </submittedName>
</protein>
<evidence type="ECO:0000313" key="1">
    <source>
        <dbReference type="EMBL" id="SVA43090.1"/>
    </source>
</evidence>
<proteinExistence type="predicted"/>
<organism evidence="1">
    <name type="scientific">marine metagenome</name>
    <dbReference type="NCBI Taxonomy" id="408172"/>
    <lineage>
        <taxon>unclassified sequences</taxon>
        <taxon>metagenomes</taxon>
        <taxon>ecological metagenomes</taxon>
    </lineage>
</organism>
<name>A0A381VRY5_9ZZZZ</name>
<accession>A0A381VRY5</accession>
<reference evidence="1" key="1">
    <citation type="submission" date="2018-05" db="EMBL/GenBank/DDBJ databases">
        <authorList>
            <person name="Lanie J.A."/>
            <person name="Ng W.-L."/>
            <person name="Kazmierczak K.M."/>
            <person name="Andrzejewski T.M."/>
            <person name="Davidsen T.M."/>
            <person name="Wayne K.J."/>
            <person name="Tettelin H."/>
            <person name="Glass J.I."/>
            <person name="Rusch D."/>
            <person name="Podicherti R."/>
            <person name="Tsui H.-C.T."/>
            <person name="Winkler M.E."/>
        </authorList>
    </citation>
    <scope>NUCLEOTIDE SEQUENCE</scope>
</reference>
<dbReference type="AlphaFoldDB" id="A0A381VRY5"/>
<dbReference type="EMBL" id="UINC01009614">
    <property type="protein sequence ID" value="SVA43090.1"/>
    <property type="molecule type" value="Genomic_DNA"/>
</dbReference>